<dbReference type="GeneID" id="20820859"/>
<organism evidence="1">
    <name type="scientific">Aphanomyces astaci</name>
    <name type="common">Crayfish plague agent</name>
    <dbReference type="NCBI Taxonomy" id="112090"/>
    <lineage>
        <taxon>Eukaryota</taxon>
        <taxon>Sar</taxon>
        <taxon>Stramenopiles</taxon>
        <taxon>Oomycota</taxon>
        <taxon>Saprolegniomycetes</taxon>
        <taxon>Saprolegniales</taxon>
        <taxon>Verrucalvaceae</taxon>
        <taxon>Aphanomyces</taxon>
    </lineage>
</organism>
<gene>
    <name evidence="1" type="ORF">H257_18863</name>
</gene>
<name>W4F9T8_APHAT</name>
<sequence length="72" mass="8154">RRKMLDTMLISLDATIDRLCSSPHPDDANSMLYYDHMDDLLMEGGAAATSFSQGRQDCNHYPIMDDPYTIVL</sequence>
<reference evidence="1" key="1">
    <citation type="submission" date="2013-12" db="EMBL/GenBank/DDBJ databases">
        <title>The Genome Sequence of Aphanomyces astaci APO3.</title>
        <authorList>
            <consortium name="The Broad Institute Genomics Platform"/>
            <person name="Russ C."/>
            <person name="Tyler B."/>
            <person name="van West P."/>
            <person name="Dieguez-Uribeondo J."/>
            <person name="Young S.K."/>
            <person name="Zeng Q."/>
            <person name="Gargeya S."/>
            <person name="Fitzgerald M."/>
            <person name="Abouelleil A."/>
            <person name="Alvarado L."/>
            <person name="Chapman S.B."/>
            <person name="Gainer-Dewar J."/>
            <person name="Goldberg J."/>
            <person name="Griggs A."/>
            <person name="Gujja S."/>
            <person name="Hansen M."/>
            <person name="Howarth C."/>
            <person name="Imamovic A."/>
            <person name="Ireland A."/>
            <person name="Larimer J."/>
            <person name="McCowan C."/>
            <person name="Murphy C."/>
            <person name="Pearson M."/>
            <person name="Poon T.W."/>
            <person name="Priest M."/>
            <person name="Roberts A."/>
            <person name="Saif S."/>
            <person name="Shea T."/>
            <person name="Sykes S."/>
            <person name="Wortman J."/>
            <person name="Nusbaum C."/>
            <person name="Birren B."/>
        </authorList>
    </citation>
    <scope>NUCLEOTIDE SEQUENCE [LARGE SCALE GENOMIC DNA]</scope>
    <source>
        <strain evidence="1">APO3</strain>
    </source>
</reference>
<protein>
    <submittedName>
        <fullName evidence="1">Uncharacterized protein</fullName>
    </submittedName>
</protein>
<accession>W4F9T8</accession>
<dbReference type="VEuPathDB" id="FungiDB:H257_18863"/>
<dbReference type="EMBL" id="KI913357">
    <property type="protein sequence ID" value="ETV64222.1"/>
    <property type="molecule type" value="Genomic_DNA"/>
</dbReference>
<dbReference type="RefSeq" id="XP_009846296.1">
    <property type="nucleotide sequence ID" value="XM_009847994.1"/>
</dbReference>
<feature type="non-terminal residue" evidence="1">
    <location>
        <position position="1"/>
    </location>
</feature>
<dbReference type="AlphaFoldDB" id="W4F9T8"/>
<proteinExistence type="predicted"/>
<evidence type="ECO:0000313" key="1">
    <source>
        <dbReference type="EMBL" id="ETV64222.1"/>
    </source>
</evidence>